<name>A0A7S4KB90_9STRA</name>
<gene>
    <name evidence="3" type="ORF">OAUR00152_LOCUS41852</name>
</gene>
<dbReference type="SUPFAM" id="SSF52540">
    <property type="entry name" value="P-loop containing nucleoside triphosphate hydrolases"/>
    <property type="match status" value="1"/>
</dbReference>
<evidence type="ECO:0000313" key="3">
    <source>
        <dbReference type="EMBL" id="CAE2288665.1"/>
    </source>
</evidence>
<protein>
    <recommendedName>
        <fullName evidence="2">Orc1-like AAA ATPase domain-containing protein</fullName>
    </recommendedName>
</protein>
<feature type="region of interest" description="Disordered" evidence="1">
    <location>
        <begin position="17"/>
        <end position="39"/>
    </location>
</feature>
<dbReference type="InterPro" id="IPR027417">
    <property type="entry name" value="P-loop_NTPase"/>
</dbReference>
<dbReference type="PANTHER" id="PTHR43642">
    <property type="entry name" value="HYBRID SIGNAL TRANSDUCTION HISTIDINE KINASE G"/>
    <property type="match status" value="1"/>
</dbReference>
<sequence length="1134" mass="125497">MKMALGAVQAVGEMREFAPSMPPPNTANHREKGNGGDVEDDLTCLGTELYELFAGQPPYIQSRDVSNDSSEASGYASHQRQKRDKRSSAQRFVPLRELGIPSSLCDLVTGLLKSKEASKPAYKSVVEVENDLVLIANQPQKYLFNQNKVHREFQIPQHPLYGREEQMTKLLEAFYWTTNPSAPNNGMVLISGYAGTGKSCLVAAARDTLLERGACFASGKFDAMRQMRPLSAVVSAFDDFCALLACDEDRADMVREAIATAMGSEGGVLADMIPNLRKVMSVSENFATSSSNIGGREAMQRLMFLFRMLLRATCSRTHPVVLFLDDLQWADEVSLELVHALITDVELRGLLFVGSYRDNEVSPDDPLTTWLGMVRNSGRVNVCSVAIGNLDGSSVNSFVSDALGMLPRMTRDLSDAVSHKTGGNALFVDQFLASLRDEGVLSFSLTTRRWQWDIEKITAKDIADNVVELMMEKIRSLAPEVRSALRVAAGFGAQCHQDIFHIIDRASENIAATNIALDIAVSEGLMMKVGTSYLFSHDQIQRAAYSLIPEPELVAFHLQLGRSLWRSCSADELESHLFVVVDQLHRGSCLLSNHNEKVNIAQLSLMAGEKASSMSGFLPASTYFKAGIQLLVEGDWEMHRELCFDLYNSCAEMEHILGDFGGMRQRLHEALKRARNLEEKLRPNFNLMQCLGAQGNVIEAINTALPVLSCLGEEVPTVLSKASVQKELVSAHQLLCERSEEDISKLNPMANSGKREAMKVLNLLIYYVFTEKKEYFPVFASRMVSLSLKYGVCSESAMGFCSYGMLLCILLGDYDRGFRFGQVGLRLMERFQVREHLAKIYVVVFAMINPWKDPIQASLPCLKEAVDVGLSNGDTESAMLAAHAYGGMSLCTGYSLVLLVEEMSHYAKQMVECTQHHTYTINRPSRQAALYLLGGTNEEIEGSLFDDGEGDRASIYSNALLLFHRMWLQYLFGEYENAVITSEALHKATGTNKSGGFPSVCNGTLYSGLAAIALARKCGSTQDSDKIQSSMGQMKVWASSAPWNCQHKLELIKAEYAYLEGDHLGAAQAYDASINLAKKHSFLHEQALALERAGIFFLESGDHDEASESFTKAHDCYSQWGAYRKSAHIKKLYL</sequence>
<dbReference type="InterPro" id="IPR041664">
    <property type="entry name" value="AAA_16"/>
</dbReference>
<feature type="domain" description="Orc1-like AAA ATPase" evidence="2">
    <location>
        <begin position="159"/>
        <end position="353"/>
    </location>
</feature>
<dbReference type="EMBL" id="HBKQ01061380">
    <property type="protein sequence ID" value="CAE2288665.1"/>
    <property type="molecule type" value="Transcribed_RNA"/>
</dbReference>
<evidence type="ECO:0000259" key="2">
    <source>
        <dbReference type="Pfam" id="PF13191"/>
    </source>
</evidence>
<feature type="region of interest" description="Disordered" evidence="1">
    <location>
        <begin position="60"/>
        <end position="90"/>
    </location>
</feature>
<reference evidence="3" key="1">
    <citation type="submission" date="2021-01" db="EMBL/GenBank/DDBJ databases">
        <authorList>
            <person name="Corre E."/>
            <person name="Pelletier E."/>
            <person name="Niang G."/>
            <person name="Scheremetjew M."/>
            <person name="Finn R."/>
            <person name="Kale V."/>
            <person name="Holt S."/>
            <person name="Cochrane G."/>
            <person name="Meng A."/>
            <person name="Brown T."/>
            <person name="Cohen L."/>
        </authorList>
    </citation>
    <scope>NUCLEOTIDE SEQUENCE</scope>
    <source>
        <strain evidence="3">Isolate 1302-5</strain>
    </source>
</reference>
<organism evidence="3">
    <name type="scientific">Odontella aurita</name>
    <dbReference type="NCBI Taxonomy" id="265563"/>
    <lineage>
        <taxon>Eukaryota</taxon>
        <taxon>Sar</taxon>
        <taxon>Stramenopiles</taxon>
        <taxon>Ochrophyta</taxon>
        <taxon>Bacillariophyta</taxon>
        <taxon>Mediophyceae</taxon>
        <taxon>Biddulphiophycidae</taxon>
        <taxon>Eupodiscales</taxon>
        <taxon>Odontellaceae</taxon>
        <taxon>Odontella</taxon>
    </lineage>
</organism>
<dbReference type="Pfam" id="PF13191">
    <property type="entry name" value="AAA_16"/>
    <property type="match status" value="1"/>
</dbReference>
<proteinExistence type="predicted"/>
<accession>A0A7S4KB90</accession>
<dbReference type="InterPro" id="IPR053159">
    <property type="entry name" value="Hybrid_Histidine_Kinase"/>
</dbReference>
<dbReference type="AlphaFoldDB" id="A0A7S4KB90"/>
<feature type="compositionally biased region" description="Polar residues" evidence="1">
    <location>
        <begin position="63"/>
        <end position="78"/>
    </location>
</feature>
<dbReference type="InterPro" id="IPR011990">
    <property type="entry name" value="TPR-like_helical_dom_sf"/>
</dbReference>
<evidence type="ECO:0000256" key="1">
    <source>
        <dbReference type="SAM" id="MobiDB-lite"/>
    </source>
</evidence>
<dbReference type="PANTHER" id="PTHR43642:SF1">
    <property type="entry name" value="HYBRID SIGNAL TRANSDUCTION HISTIDINE KINASE G"/>
    <property type="match status" value="1"/>
</dbReference>
<dbReference type="SUPFAM" id="SSF48452">
    <property type="entry name" value="TPR-like"/>
    <property type="match status" value="1"/>
</dbReference>